<evidence type="ECO:0000256" key="1">
    <source>
        <dbReference type="SAM" id="Phobius"/>
    </source>
</evidence>
<keyword evidence="2" id="KW-0808">Transferase</keyword>
<dbReference type="EMBL" id="JQGA01000951">
    <property type="protein sequence ID" value="KGO71201.1"/>
    <property type="molecule type" value="Genomic_DNA"/>
</dbReference>
<dbReference type="GO" id="GO:0016740">
    <property type="term" value="F:transferase activity"/>
    <property type="evidence" value="ECO:0007669"/>
    <property type="project" value="UniProtKB-KW"/>
</dbReference>
<dbReference type="PANTHER" id="PTHR11183">
    <property type="entry name" value="GLYCOGENIN SUBFAMILY MEMBER"/>
    <property type="match status" value="1"/>
</dbReference>
<dbReference type="Gene3D" id="3.90.550.10">
    <property type="entry name" value="Spore Coat Polysaccharide Biosynthesis Protein SpsA, Chain A"/>
    <property type="match status" value="1"/>
</dbReference>
<dbReference type="AlphaFoldDB" id="A0A0A2KWE1"/>
<keyword evidence="3" id="KW-1185">Reference proteome</keyword>
<dbReference type="OrthoDB" id="2014201at2759"/>
<dbReference type="InterPro" id="IPR050587">
    <property type="entry name" value="GNT1/Glycosyltrans_8"/>
</dbReference>
<dbReference type="HOGENOM" id="CLU_048469_0_1_1"/>
<keyword evidence="1" id="KW-0472">Membrane</keyword>
<dbReference type="PhylomeDB" id="A0A0A2KWE1"/>
<sequence length="331" mass="38831">MRMKHTVTYAGIFGGLVLFLSWLWNIYFHQSEISETFKNRRVIYATYLSAPTENKDHFISEFRNTSDPYFDAARILTYQLLHAPETRTRLDIPFVVFVHQNVNQEKRDRLQSDGAQVIEWSDFRVDWVRPTESRWADALTKLRLWEMVQYDLIVFLDGDSVLTRCLDGILSAPEKWLATSTQPSLSINGVEVPLPETYIAAGLPQLRTNHSSHPSRVPEDFWDWDTLNAGFMILQPSLEMFHYFEALLAVQDSFDTSIADQSVLNFALSRKGPTPWTAVDFSWNIQWPWPEDIKIGYSVLHEKWWAPMHWESRDYLLSWYWRMIGYYSTPG</sequence>
<dbReference type="STRING" id="40296.A0A0A2KWE1"/>
<dbReference type="OMA" id="KSKYPIH"/>
<evidence type="ECO:0000313" key="3">
    <source>
        <dbReference type="Proteomes" id="UP000030104"/>
    </source>
</evidence>
<proteinExistence type="predicted"/>
<dbReference type="Proteomes" id="UP000030104">
    <property type="component" value="Unassembled WGS sequence"/>
</dbReference>
<keyword evidence="1" id="KW-0812">Transmembrane</keyword>
<protein>
    <submittedName>
        <fullName evidence="2">Glycosyl transferase, family 8</fullName>
    </submittedName>
</protein>
<evidence type="ECO:0000313" key="2">
    <source>
        <dbReference type="EMBL" id="KGO71201.1"/>
    </source>
</evidence>
<accession>A0A0A2KWE1</accession>
<name>A0A0A2KWE1_PENIT</name>
<organism evidence="2 3">
    <name type="scientific">Penicillium italicum</name>
    <name type="common">Blue mold</name>
    <dbReference type="NCBI Taxonomy" id="40296"/>
    <lineage>
        <taxon>Eukaryota</taxon>
        <taxon>Fungi</taxon>
        <taxon>Dikarya</taxon>
        <taxon>Ascomycota</taxon>
        <taxon>Pezizomycotina</taxon>
        <taxon>Eurotiomycetes</taxon>
        <taxon>Eurotiomycetidae</taxon>
        <taxon>Eurotiales</taxon>
        <taxon>Aspergillaceae</taxon>
        <taxon>Penicillium</taxon>
    </lineage>
</organism>
<dbReference type="InterPro" id="IPR029044">
    <property type="entry name" value="Nucleotide-diphossugar_trans"/>
</dbReference>
<feature type="transmembrane region" description="Helical" evidence="1">
    <location>
        <begin position="7"/>
        <end position="28"/>
    </location>
</feature>
<dbReference type="SUPFAM" id="SSF53448">
    <property type="entry name" value="Nucleotide-diphospho-sugar transferases"/>
    <property type="match status" value="1"/>
</dbReference>
<comment type="caution">
    <text evidence="2">The sequence shown here is derived from an EMBL/GenBank/DDBJ whole genome shotgun (WGS) entry which is preliminary data.</text>
</comment>
<gene>
    <name evidence="2" type="ORF">PITC_096660</name>
</gene>
<reference evidence="2 3" key="1">
    <citation type="journal article" date="2015" name="Mol. Plant Microbe Interact.">
        <title>Genome, transcriptome, and functional analyses of Penicillium expansum provide new insights into secondary metabolism and pathogenicity.</title>
        <authorList>
            <person name="Ballester A.R."/>
            <person name="Marcet-Houben M."/>
            <person name="Levin E."/>
            <person name="Sela N."/>
            <person name="Selma-Lazaro C."/>
            <person name="Carmona L."/>
            <person name="Wisniewski M."/>
            <person name="Droby S."/>
            <person name="Gonzalez-Candelas L."/>
            <person name="Gabaldon T."/>
        </authorList>
    </citation>
    <scope>NUCLEOTIDE SEQUENCE [LARGE SCALE GENOMIC DNA]</scope>
    <source>
        <strain evidence="2 3">PHI-1</strain>
    </source>
</reference>
<keyword evidence="1" id="KW-1133">Transmembrane helix</keyword>